<proteinExistence type="predicted"/>
<evidence type="ECO:0000256" key="1">
    <source>
        <dbReference type="SAM" id="Phobius"/>
    </source>
</evidence>
<keyword evidence="1" id="KW-1133">Transmembrane helix</keyword>
<sequence>MVNENYSFWWWYERNEWAAYTMVAAPLMVLGLVLIMHRFCKRPAGNIYKPNAQRVGAVYQPTTERQPSTLSNWRETVETCNCRGAERRVAESPEPAALSRSDQVLEVPIDEKYPSVL</sequence>
<dbReference type="AlphaFoldDB" id="A0A286P9W2"/>
<feature type="transmembrane region" description="Helical" evidence="1">
    <location>
        <begin position="17"/>
        <end position="36"/>
    </location>
</feature>
<name>A0A286P9W2_ORYLA</name>
<organism evidence="2">
    <name type="scientific">Oryzias latipes</name>
    <name type="common">Japanese rice fish</name>
    <name type="synonym">Japanese killifish</name>
    <dbReference type="NCBI Taxonomy" id="8090"/>
    <lineage>
        <taxon>Eukaryota</taxon>
        <taxon>Metazoa</taxon>
        <taxon>Chordata</taxon>
        <taxon>Craniata</taxon>
        <taxon>Vertebrata</taxon>
        <taxon>Euteleostomi</taxon>
        <taxon>Actinopterygii</taxon>
        <taxon>Neopterygii</taxon>
        <taxon>Teleostei</taxon>
        <taxon>Neoteleostei</taxon>
        <taxon>Acanthomorphata</taxon>
        <taxon>Ovalentaria</taxon>
        <taxon>Atherinomorphae</taxon>
        <taxon>Beloniformes</taxon>
        <taxon>Adrianichthyidae</taxon>
        <taxon>Oryziinae</taxon>
        <taxon>Oryzias</taxon>
    </lineage>
</organism>
<protein>
    <submittedName>
        <fullName evidence="2">Uncharacterized protein</fullName>
    </submittedName>
</protein>
<dbReference type="EMBL" id="LC199500">
    <property type="protein sequence ID" value="BBA49223.1"/>
    <property type="molecule type" value="Genomic_DNA"/>
</dbReference>
<keyword evidence="1" id="KW-0812">Transmembrane</keyword>
<gene>
    <name evidence="2" type="primary">ORF64</name>
</gene>
<reference evidence="2" key="1">
    <citation type="journal article" date="2017" name="Nat. Commun.">
        <title>Complete fusion of a transposon and herpesvirus created the Teratorn mobile element in medaka fish.</title>
        <authorList>
            <person name="Inoue Y."/>
            <person name="Saga T."/>
            <person name="Aikawa T."/>
            <person name="Kumagai M."/>
            <person name="Shimada A."/>
            <person name="Kawaguchi Y."/>
            <person name="Naruse K."/>
            <person name="Morishita S."/>
            <person name="Koga A."/>
            <person name="Takeda H."/>
        </authorList>
    </citation>
    <scope>NUCLEOTIDE SEQUENCE</scope>
</reference>
<evidence type="ECO:0000313" key="2">
    <source>
        <dbReference type="EMBL" id="BBA49223.1"/>
    </source>
</evidence>
<accession>A0A286P9W2</accession>
<keyword evidence="1" id="KW-0472">Membrane</keyword>